<keyword evidence="11" id="KW-1185">Reference proteome</keyword>
<feature type="domain" description="Major facilitator superfamily (MFS) profile" evidence="9">
    <location>
        <begin position="17"/>
        <end position="462"/>
    </location>
</feature>
<dbReference type="Pfam" id="PF07690">
    <property type="entry name" value="MFS_1"/>
    <property type="match status" value="1"/>
</dbReference>
<evidence type="ECO:0000256" key="2">
    <source>
        <dbReference type="ARBA" id="ARBA00008537"/>
    </source>
</evidence>
<evidence type="ECO:0000256" key="5">
    <source>
        <dbReference type="ARBA" id="ARBA00022692"/>
    </source>
</evidence>
<name>A0A6P1MH55_9FIRM</name>
<feature type="transmembrane region" description="Helical" evidence="8">
    <location>
        <begin position="202"/>
        <end position="221"/>
    </location>
</feature>
<feature type="transmembrane region" description="Helical" evidence="8">
    <location>
        <begin position="108"/>
        <end position="132"/>
    </location>
</feature>
<keyword evidence="4" id="KW-1003">Cell membrane</keyword>
<accession>A0A6P1MH55</accession>
<feature type="transmembrane region" description="Helical" evidence="8">
    <location>
        <begin position="83"/>
        <end position="102"/>
    </location>
</feature>
<dbReference type="RefSeq" id="WP_162362281.1">
    <property type="nucleotide sequence ID" value="NZ_CP047591.1"/>
</dbReference>
<feature type="transmembrane region" description="Helical" evidence="8">
    <location>
        <begin position="12"/>
        <end position="35"/>
    </location>
</feature>
<keyword evidence="6 8" id="KW-1133">Transmembrane helix</keyword>
<dbReference type="SUPFAM" id="SSF103473">
    <property type="entry name" value="MFS general substrate transporter"/>
    <property type="match status" value="1"/>
</dbReference>
<proteinExistence type="inferred from homology"/>
<dbReference type="InterPro" id="IPR036259">
    <property type="entry name" value="MFS_trans_sf"/>
</dbReference>
<evidence type="ECO:0000259" key="9">
    <source>
        <dbReference type="PROSITE" id="PS50850"/>
    </source>
</evidence>
<dbReference type="EMBL" id="CP047591">
    <property type="protein sequence ID" value="QHI72513.1"/>
    <property type="molecule type" value="Genomic_DNA"/>
</dbReference>
<evidence type="ECO:0000256" key="7">
    <source>
        <dbReference type="ARBA" id="ARBA00023136"/>
    </source>
</evidence>
<feature type="transmembrane region" description="Helical" evidence="8">
    <location>
        <begin position="407"/>
        <end position="426"/>
    </location>
</feature>
<evidence type="ECO:0000256" key="1">
    <source>
        <dbReference type="ARBA" id="ARBA00004651"/>
    </source>
</evidence>
<feature type="transmembrane region" description="Helical" evidence="8">
    <location>
        <begin position="307"/>
        <end position="325"/>
    </location>
</feature>
<comment type="similarity">
    <text evidence="2">Belongs to the major facilitator superfamily. EmrB family.</text>
</comment>
<dbReference type="GO" id="GO:0022857">
    <property type="term" value="F:transmembrane transporter activity"/>
    <property type="evidence" value="ECO:0007669"/>
    <property type="project" value="InterPro"/>
</dbReference>
<reference evidence="10 11" key="1">
    <citation type="submission" date="2020-01" db="EMBL/GenBank/DDBJ databases">
        <title>Genomic analysis of Aminipila sp. CBA3637.</title>
        <authorList>
            <person name="Kim Y.B."/>
            <person name="Roh S.W."/>
        </authorList>
    </citation>
    <scope>NUCLEOTIDE SEQUENCE [LARGE SCALE GENOMIC DNA]</scope>
    <source>
        <strain evidence="10 11">CBA3637</strain>
    </source>
</reference>
<feature type="transmembrane region" description="Helical" evidence="8">
    <location>
        <begin position="169"/>
        <end position="190"/>
    </location>
</feature>
<dbReference type="Proteomes" id="UP000463883">
    <property type="component" value="Chromosome"/>
</dbReference>
<dbReference type="Gene3D" id="1.20.1250.20">
    <property type="entry name" value="MFS general substrate transporter like domains"/>
    <property type="match status" value="1"/>
</dbReference>
<evidence type="ECO:0000256" key="3">
    <source>
        <dbReference type="ARBA" id="ARBA00022448"/>
    </source>
</evidence>
<dbReference type="AlphaFoldDB" id="A0A6P1MH55"/>
<feature type="transmembrane region" description="Helical" evidence="8">
    <location>
        <begin position="332"/>
        <end position="351"/>
    </location>
</feature>
<comment type="subcellular location">
    <subcellularLocation>
        <location evidence="1">Cell membrane</location>
        <topology evidence="1">Multi-pass membrane protein</topology>
    </subcellularLocation>
</comment>
<organism evidence="10 11">
    <name type="scientific">Aminipila terrae</name>
    <dbReference type="NCBI Taxonomy" id="2697030"/>
    <lineage>
        <taxon>Bacteria</taxon>
        <taxon>Bacillati</taxon>
        <taxon>Bacillota</taxon>
        <taxon>Clostridia</taxon>
        <taxon>Peptostreptococcales</taxon>
        <taxon>Anaerovoracaceae</taxon>
        <taxon>Aminipila</taxon>
    </lineage>
</organism>
<dbReference type="PANTHER" id="PTHR42718:SF9">
    <property type="entry name" value="MAJOR FACILITATOR SUPERFAMILY MULTIDRUG TRANSPORTER MFSC"/>
    <property type="match status" value="1"/>
</dbReference>
<keyword evidence="5 8" id="KW-0812">Transmembrane</keyword>
<feature type="transmembrane region" description="Helical" evidence="8">
    <location>
        <begin position="363"/>
        <end position="386"/>
    </location>
</feature>
<feature type="transmembrane region" description="Helical" evidence="8">
    <location>
        <begin position="144"/>
        <end position="163"/>
    </location>
</feature>
<evidence type="ECO:0000256" key="4">
    <source>
        <dbReference type="ARBA" id="ARBA00022475"/>
    </source>
</evidence>
<keyword evidence="7 8" id="KW-0472">Membrane</keyword>
<dbReference type="CDD" id="cd17503">
    <property type="entry name" value="MFS_LmrB_MDR_like"/>
    <property type="match status" value="1"/>
</dbReference>
<dbReference type="InterPro" id="IPR020846">
    <property type="entry name" value="MFS_dom"/>
</dbReference>
<evidence type="ECO:0000313" key="10">
    <source>
        <dbReference type="EMBL" id="QHI72513.1"/>
    </source>
</evidence>
<protein>
    <submittedName>
        <fullName evidence="10">DHA2 family efflux MFS transporter permease subunit</fullName>
    </submittedName>
</protein>
<feature type="transmembrane region" description="Helical" evidence="8">
    <location>
        <begin position="233"/>
        <end position="251"/>
    </location>
</feature>
<dbReference type="GO" id="GO:0005886">
    <property type="term" value="C:plasma membrane"/>
    <property type="evidence" value="ECO:0007669"/>
    <property type="project" value="UniProtKB-SubCell"/>
</dbReference>
<evidence type="ECO:0000313" key="11">
    <source>
        <dbReference type="Proteomes" id="UP000463883"/>
    </source>
</evidence>
<dbReference type="NCBIfam" id="TIGR00711">
    <property type="entry name" value="efflux_EmrB"/>
    <property type="match status" value="1"/>
</dbReference>
<keyword evidence="3" id="KW-0813">Transport</keyword>
<dbReference type="Gene3D" id="1.20.1720.10">
    <property type="entry name" value="Multidrug resistance protein D"/>
    <property type="match status" value="1"/>
</dbReference>
<evidence type="ECO:0000256" key="6">
    <source>
        <dbReference type="ARBA" id="ARBA00022989"/>
    </source>
</evidence>
<gene>
    <name evidence="10" type="ORF">Ami3637_08990</name>
</gene>
<feature type="transmembrane region" description="Helical" evidence="8">
    <location>
        <begin position="55"/>
        <end position="76"/>
    </location>
</feature>
<evidence type="ECO:0000256" key="8">
    <source>
        <dbReference type="SAM" id="Phobius"/>
    </source>
</evidence>
<dbReference type="PROSITE" id="PS50850">
    <property type="entry name" value="MFS"/>
    <property type="match status" value="1"/>
</dbReference>
<feature type="transmembrane region" description="Helical" evidence="8">
    <location>
        <begin position="271"/>
        <end position="295"/>
    </location>
</feature>
<sequence length="522" mass="56507">MNSSVQLKEQNKIPALSLTIVVIGAFMSFLDSSIVNVALPHMMAVFGVSSSDIQWVLTAYMLTSGIVIPTSAFLCGRFGHRRVYMVSLMIFTVGSGLCGISWNLKIIIASRIIQAIGGGLIIPVSMAMVYYLAPREKMGTAMGLWGLGAILGPSIGPTLGGYLVDTLSWQWIFFVNLPIGIIALFLCPFCLKETEINKNLKFDVLGTVFIATACFSLLLALSKGTEWGWKSQSILSLFIVCIFTLAAFVTWESSISNPLIDLRVFKNKVVISSMSAMSLLTIGMMGAIFIVPIYAENLLGYSPLKTGIIMMPMALVSAVLMPVSGKIYDKYGAFYAGMIGTVIAAVTTYNLKALSLDTSYTSLQFMLAVRSLGFGLALMPITNAAMGAVPESLAATASAVLNTIRQVASSLGIAIINYVIVVKQAYHQDILHDLINYGSFPANQAISRIQALMVSMGTDNTTARINALAVIKGYIVRQGAMDSILDSIMTLVWLLIITIPFIFLLTPRKVENARLKQQDQIN</sequence>
<feature type="transmembrane region" description="Helical" evidence="8">
    <location>
        <begin position="488"/>
        <end position="506"/>
    </location>
</feature>
<dbReference type="InterPro" id="IPR004638">
    <property type="entry name" value="EmrB-like"/>
</dbReference>
<dbReference type="KEGG" id="amic:Ami3637_08990"/>
<dbReference type="PANTHER" id="PTHR42718">
    <property type="entry name" value="MAJOR FACILITATOR SUPERFAMILY MULTIDRUG TRANSPORTER MFSC"/>
    <property type="match status" value="1"/>
</dbReference>
<dbReference type="InterPro" id="IPR011701">
    <property type="entry name" value="MFS"/>
</dbReference>
<dbReference type="PRINTS" id="PR01036">
    <property type="entry name" value="TCRTETB"/>
</dbReference>